<dbReference type="Proteomes" id="UP000509383">
    <property type="component" value="Chromosome"/>
</dbReference>
<evidence type="ECO:0000313" key="7">
    <source>
        <dbReference type="EMBL" id="BCG24980.1"/>
    </source>
</evidence>
<sequence>MQFVSTWTVPGTDQLVYLQQQPMEIFRRYIQEGESSTEAGGILLGHVRGEHLEIIEATEPSAWDRRFRFLFERMPCFHHRLAMKRWKESGGLIRYVGEWHTHPQNYPAPSSIDLREWQLLATGRRDGRPMLALIVGCLDLHIEYMFGSGKRRILKHY</sequence>
<dbReference type="GO" id="GO:0046872">
    <property type="term" value="F:metal ion binding"/>
    <property type="evidence" value="ECO:0007669"/>
    <property type="project" value="UniProtKB-KW"/>
</dbReference>
<keyword evidence="1" id="KW-0645">Protease</keyword>
<dbReference type="EMBL" id="AP023189">
    <property type="protein sequence ID" value="BCG24980.1"/>
    <property type="molecule type" value="Genomic_DNA"/>
</dbReference>
<dbReference type="InterPro" id="IPR028090">
    <property type="entry name" value="JAB_dom_prok"/>
</dbReference>
<keyword evidence="5" id="KW-0482">Metalloprotease</keyword>
<evidence type="ECO:0000259" key="6">
    <source>
        <dbReference type="Pfam" id="PF14464"/>
    </source>
</evidence>
<keyword evidence="2" id="KW-0479">Metal-binding</keyword>
<name>A0A6J4E5R8_9PSED</name>
<feature type="domain" description="JAB" evidence="6">
    <location>
        <begin position="32"/>
        <end position="137"/>
    </location>
</feature>
<evidence type="ECO:0000313" key="8">
    <source>
        <dbReference type="EMBL" id="GJN55926.1"/>
    </source>
</evidence>
<proteinExistence type="predicted"/>
<dbReference type="Gene3D" id="3.40.140.10">
    <property type="entry name" value="Cytidine Deaminase, domain 2"/>
    <property type="match status" value="1"/>
</dbReference>
<evidence type="ECO:0000313" key="10">
    <source>
        <dbReference type="Proteomes" id="UP001054892"/>
    </source>
</evidence>
<evidence type="ECO:0000256" key="4">
    <source>
        <dbReference type="ARBA" id="ARBA00022833"/>
    </source>
</evidence>
<dbReference type="KEGG" id="ptw:TUM18999_31710"/>
<evidence type="ECO:0000313" key="9">
    <source>
        <dbReference type="Proteomes" id="UP000509383"/>
    </source>
</evidence>
<evidence type="ECO:0000256" key="5">
    <source>
        <dbReference type="ARBA" id="ARBA00023049"/>
    </source>
</evidence>
<evidence type="ECO:0000256" key="2">
    <source>
        <dbReference type="ARBA" id="ARBA00022723"/>
    </source>
</evidence>
<dbReference type="AlphaFoldDB" id="A0A6J4E5R8"/>
<dbReference type="GO" id="GO:0006508">
    <property type="term" value="P:proteolysis"/>
    <property type="evidence" value="ECO:0007669"/>
    <property type="project" value="UniProtKB-KW"/>
</dbReference>
<reference evidence="7 9" key="1">
    <citation type="submission" date="2020-05" db="EMBL/GenBank/DDBJ databases">
        <title>Characterization of novel class B3 metallo-beta-lactamase from novel Pseudomonas species.</title>
        <authorList>
            <person name="Yamada K."/>
            <person name="Aoki K."/>
            <person name="Ishii Y."/>
        </authorList>
    </citation>
    <scope>NUCLEOTIDE SEQUENCE [LARGE SCALE GENOMIC DNA]</scope>
    <source>
        <strain evidence="7 9">TUM18999</strain>
        <strain evidence="8 10">TUM20286</strain>
    </source>
</reference>
<dbReference type="Proteomes" id="UP001054892">
    <property type="component" value="Unassembled WGS sequence"/>
</dbReference>
<gene>
    <name evidence="7" type="ORF">TUM18999_31710</name>
    <name evidence="8" type="ORF">TUM20286_56780</name>
</gene>
<evidence type="ECO:0000256" key="3">
    <source>
        <dbReference type="ARBA" id="ARBA00022801"/>
    </source>
</evidence>
<dbReference type="GO" id="GO:0008237">
    <property type="term" value="F:metallopeptidase activity"/>
    <property type="evidence" value="ECO:0007669"/>
    <property type="project" value="UniProtKB-KW"/>
</dbReference>
<dbReference type="SUPFAM" id="SSF102712">
    <property type="entry name" value="JAB1/MPN domain"/>
    <property type="match status" value="1"/>
</dbReference>
<keyword evidence="10" id="KW-1185">Reference proteome</keyword>
<accession>A0A6J4E5R8</accession>
<evidence type="ECO:0000256" key="1">
    <source>
        <dbReference type="ARBA" id="ARBA00022670"/>
    </source>
</evidence>
<dbReference type="RefSeq" id="WP_173180228.1">
    <property type="nucleotide sequence ID" value="NZ_AP023189.1"/>
</dbReference>
<dbReference type="EMBL" id="BQKM01000023">
    <property type="protein sequence ID" value="GJN55926.1"/>
    <property type="molecule type" value="Genomic_DNA"/>
</dbReference>
<protein>
    <submittedName>
        <fullName evidence="7">Peptidase</fullName>
    </submittedName>
</protein>
<dbReference type="Pfam" id="PF14464">
    <property type="entry name" value="Prok-JAB"/>
    <property type="match status" value="1"/>
</dbReference>
<organism evidence="7 9">
    <name type="scientific">Pseudomonas tohonis</name>
    <dbReference type="NCBI Taxonomy" id="2725477"/>
    <lineage>
        <taxon>Bacteria</taxon>
        <taxon>Pseudomonadati</taxon>
        <taxon>Pseudomonadota</taxon>
        <taxon>Gammaproteobacteria</taxon>
        <taxon>Pseudomonadales</taxon>
        <taxon>Pseudomonadaceae</taxon>
        <taxon>Pseudomonas</taxon>
    </lineage>
</organism>
<keyword evidence="3" id="KW-0378">Hydrolase</keyword>
<keyword evidence="4" id="KW-0862">Zinc</keyword>